<comment type="similarity">
    <text evidence="1">Belongs to the thioesterase PaaI family.</text>
</comment>
<dbReference type="PANTHER" id="PTHR21660">
    <property type="entry name" value="THIOESTERASE SUPERFAMILY MEMBER-RELATED"/>
    <property type="match status" value="1"/>
</dbReference>
<name>A0A2J6QA65_9HELO</name>
<dbReference type="OrthoDB" id="2831072at2759"/>
<gene>
    <name evidence="4" type="ORF">NA56DRAFT_657232</name>
</gene>
<evidence type="ECO:0000256" key="1">
    <source>
        <dbReference type="ARBA" id="ARBA00008324"/>
    </source>
</evidence>
<evidence type="ECO:0000256" key="2">
    <source>
        <dbReference type="ARBA" id="ARBA00022801"/>
    </source>
</evidence>
<dbReference type="InterPro" id="IPR006683">
    <property type="entry name" value="Thioestr_dom"/>
</dbReference>
<evidence type="ECO:0000313" key="4">
    <source>
        <dbReference type="EMBL" id="PMD23153.1"/>
    </source>
</evidence>
<keyword evidence="2" id="KW-0378">Hydrolase</keyword>
<dbReference type="Pfam" id="PF03061">
    <property type="entry name" value="4HBT"/>
    <property type="match status" value="1"/>
</dbReference>
<keyword evidence="4" id="KW-0413">Isomerase</keyword>
<dbReference type="STRING" id="1745343.A0A2J6QA65"/>
<dbReference type="CDD" id="cd03443">
    <property type="entry name" value="PaaI_thioesterase"/>
    <property type="match status" value="1"/>
</dbReference>
<dbReference type="SUPFAM" id="SSF54637">
    <property type="entry name" value="Thioesterase/thiol ester dehydrase-isomerase"/>
    <property type="match status" value="1"/>
</dbReference>
<dbReference type="GO" id="GO:0016853">
    <property type="term" value="F:isomerase activity"/>
    <property type="evidence" value="ECO:0007669"/>
    <property type="project" value="UniProtKB-KW"/>
</dbReference>
<protein>
    <submittedName>
        <fullName evidence="4">Thioesterase/thiol ester dehydrase-isomerase</fullName>
    </submittedName>
</protein>
<organism evidence="4 5">
    <name type="scientific">Hyaloscypha hepaticicola</name>
    <dbReference type="NCBI Taxonomy" id="2082293"/>
    <lineage>
        <taxon>Eukaryota</taxon>
        <taxon>Fungi</taxon>
        <taxon>Dikarya</taxon>
        <taxon>Ascomycota</taxon>
        <taxon>Pezizomycotina</taxon>
        <taxon>Leotiomycetes</taxon>
        <taxon>Helotiales</taxon>
        <taxon>Hyaloscyphaceae</taxon>
        <taxon>Hyaloscypha</taxon>
    </lineage>
</organism>
<dbReference type="Gene3D" id="3.10.129.10">
    <property type="entry name" value="Hotdog Thioesterase"/>
    <property type="match status" value="1"/>
</dbReference>
<dbReference type="InterPro" id="IPR029069">
    <property type="entry name" value="HotDog_dom_sf"/>
</dbReference>
<dbReference type="EMBL" id="KZ613475">
    <property type="protein sequence ID" value="PMD23153.1"/>
    <property type="molecule type" value="Genomic_DNA"/>
</dbReference>
<evidence type="ECO:0000313" key="5">
    <source>
        <dbReference type="Proteomes" id="UP000235672"/>
    </source>
</evidence>
<sequence>MPGVAPGKELAGIPVGDETAEERVLALLGGTVTEDSYKGWGADLFHHSLKLVSASSSPVGQTVFRFTVLPSHCNRLGNLHGGCTATIFDVCTTCALAPIAKPGYWQYAGVTRGLSMTYLKPVPEGEVCLVESEVVSAGKRMSVIKGTLRRESDGEVLAVCEHGKVSIDPPVAKI</sequence>
<keyword evidence="5" id="KW-1185">Reference proteome</keyword>
<dbReference type="AlphaFoldDB" id="A0A2J6QA65"/>
<dbReference type="InterPro" id="IPR039298">
    <property type="entry name" value="ACOT13"/>
</dbReference>
<reference evidence="4 5" key="1">
    <citation type="submission" date="2016-05" db="EMBL/GenBank/DDBJ databases">
        <title>A degradative enzymes factory behind the ericoid mycorrhizal symbiosis.</title>
        <authorList>
            <consortium name="DOE Joint Genome Institute"/>
            <person name="Martino E."/>
            <person name="Morin E."/>
            <person name="Grelet G."/>
            <person name="Kuo A."/>
            <person name="Kohler A."/>
            <person name="Daghino S."/>
            <person name="Barry K."/>
            <person name="Choi C."/>
            <person name="Cichocki N."/>
            <person name="Clum A."/>
            <person name="Copeland A."/>
            <person name="Hainaut M."/>
            <person name="Haridas S."/>
            <person name="Labutti K."/>
            <person name="Lindquist E."/>
            <person name="Lipzen A."/>
            <person name="Khouja H.-R."/>
            <person name="Murat C."/>
            <person name="Ohm R."/>
            <person name="Olson A."/>
            <person name="Spatafora J."/>
            <person name="Veneault-Fourrey C."/>
            <person name="Henrissat B."/>
            <person name="Grigoriev I."/>
            <person name="Martin F."/>
            <person name="Perotto S."/>
        </authorList>
    </citation>
    <scope>NUCLEOTIDE SEQUENCE [LARGE SCALE GENOMIC DNA]</scope>
    <source>
        <strain evidence="4 5">UAMH 7357</strain>
    </source>
</reference>
<dbReference type="PANTHER" id="PTHR21660:SF1">
    <property type="entry name" value="ACYL-COENZYME A THIOESTERASE 13"/>
    <property type="match status" value="1"/>
</dbReference>
<dbReference type="GO" id="GO:0047617">
    <property type="term" value="F:fatty acyl-CoA hydrolase activity"/>
    <property type="evidence" value="ECO:0007669"/>
    <property type="project" value="InterPro"/>
</dbReference>
<proteinExistence type="inferred from homology"/>
<accession>A0A2J6QA65</accession>
<evidence type="ECO:0000259" key="3">
    <source>
        <dbReference type="Pfam" id="PF03061"/>
    </source>
</evidence>
<feature type="domain" description="Thioesterase" evidence="3">
    <location>
        <begin position="77"/>
        <end position="156"/>
    </location>
</feature>
<dbReference type="Proteomes" id="UP000235672">
    <property type="component" value="Unassembled WGS sequence"/>
</dbReference>